<dbReference type="EMBL" id="JAKZGO010000002">
    <property type="protein sequence ID" value="MCH7412465.1"/>
    <property type="molecule type" value="Genomic_DNA"/>
</dbReference>
<keyword evidence="3" id="KW-1185">Reference proteome</keyword>
<proteinExistence type="predicted"/>
<protein>
    <submittedName>
        <fullName evidence="2">DUF4412 domain-containing protein</fullName>
    </submittedName>
</protein>
<comment type="caution">
    <text evidence="2">The sequence shown here is derived from an EMBL/GenBank/DDBJ whole genome shotgun (WGS) entry which is preliminary data.</text>
</comment>
<sequence>MKNSIKNKIVLTSCCLFFLISQGESQIMKKLTDKLGQKAISESTESVKKKHEKNPFEEMFSGDGGMDLSGMLGGSSDYKAPESYSFDFQVTMRMSMEKGKPMTQIWKYNTKEGYLGMENGGVLIIYDIDSDVMVTIDPKGKSYTAMSTKLLGTISGNLEEEDEDSIPEMIKTNETKTILGYKATKYMMEDDQLKGEFWMAPEVPFDQSSMTKSINSFGKKPTPLPGKMQGFMMEMQAYDKKSKSTSNMEVIQLGAINEVIAMKQYKNGMAF</sequence>
<name>A0ABS9V919_9BACT</name>
<evidence type="ECO:0000259" key="1">
    <source>
        <dbReference type="Pfam" id="PF14371"/>
    </source>
</evidence>
<accession>A0ABS9V919</accession>
<dbReference type="Pfam" id="PF14371">
    <property type="entry name" value="DUF4412"/>
    <property type="match status" value="1"/>
</dbReference>
<dbReference type="RefSeq" id="WP_241410047.1">
    <property type="nucleotide sequence ID" value="NZ_JAKZGO010000002.1"/>
</dbReference>
<dbReference type="Proteomes" id="UP001165430">
    <property type="component" value="Unassembled WGS sequence"/>
</dbReference>
<evidence type="ECO:0000313" key="2">
    <source>
        <dbReference type="EMBL" id="MCH7412465.1"/>
    </source>
</evidence>
<dbReference type="InterPro" id="IPR025524">
    <property type="entry name" value="DUF4412"/>
</dbReference>
<feature type="domain" description="DUF4412" evidence="1">
    <location>
        <begin position="119"/>
        <end position="250"/>
    </location>
</feature>
<reference evidence="2" key="1">
    <citation type="submission" date="2022-03" db="EMBL/GenBank/DDBJ databases">
        <title>De novo assembled genomes of Belliella spp. (Cyclobacteriaceae) strains.</title>
        <authorList>
            <person name="Szabo A."/>
            <person name="Korponai K."/>
            <person name="Felfoldi T."/>
        </authorList>
    </citation>
    <scope>NUCLEOTIDE SEQUENCE</scope>
    <source>
        <strain evidence="2">DSM 111903</strain>
    </source>
</reference>
<gene>
    <name evidence="2" type="ORF">MM213_03135</name>
</gene>
<organism evidence="2 3">
    <name type="scientific">Belliella alkalica</name>
    <dbReference type="NCBI Taxonomy" id="1730871"/>
    <lineage>
        <taxon>Bacteria</taxon>
        <taxon>Pseudomonadati</taxon>
        <taxon>Bacteroidota</taxon>
        <taxon>Cytophagia</taxon>
        <taxon>Cytophagales</taxon>
        <taxon>Cyclobacteriaceae</taxon>
        <taxon>Belliella</taxon>
    </lineage>
</organism>
<evidence type="ECO:0000313" key="3">
    <source>
        <dbReference type="Proteomes" id="UP001165430"/>
    </source>
</evidence>